<dbReference type="Pfam" id="PF00615">
    <property type="entry name" value="RGS"/>
    <property type="match status" value="1"/>
</dbReference>
<dbReference type="PANTHER" id="PTHR46102">
    <property type="entry name" value="AXIN"/>
    <property type="match status" value="1"/>
</dbReference>
<dbReference type="STRING" id="121845.A0A3Q0J1H5"/>
<dbReference type="SMART" id="SM00315">
    <property type="entry name" value="RGS"/>
    <property type="match status" value="1"/>
</dbReference>
<dbReference type="InterPro" id="IPR044926">
    <property type="entry name" value="RGS_subdomain_2"/>
</dbReference>
<dbReference type="GO" id="GO:0016055">
    <property type="term" value="P:Wnt signaling pathway"/>
    <property type="evidence" value="ECO:0007669"/>
    <property type="project" value="UniProtKB-KW"/>
</dbReference>
<dbReference type="SUPFAM" id="SSF48097">
    <property type="entry name" value="Regulator of G-protein signaling, RGS"/>
    <property type="match status" value="1"/>
</dbReference>
<dbReference type="GO" id="GO:0005634">
    <property type="term" value="C:nucleus"/>
    <property type="evidence" value="ECO:0007669"/>
    <property type="project" value="TreeGrafter"/>
</dbReference>
<dbReference type="PRINTS" id="PR01301">
    <property type="entry name" value="RGSPROTEIN"/>
</dbReference>
<dbReference type="GO" id="GO:0032436">
    <property type="term" value="P:positive regulation of proteasomal ubiquitin-dependent protein catabolic process"/>
    <property type="evidence" value="ECO:0007669"/>
    <property type="project" value="TreeGrafter"/>
</dbReference>
<dbReference type="Proteomes" id="UP000079169">
    <property type="component" value="Unplaced"/>
</dbReference>
<dbReference type="KEGG" id="dci:103513289"/>
<evidence type="ECO:0000313" key="9">
    <source>
        <dbReference type="RefSeq" id="XP_026682332.1"/>
    </source>
</evidence>
<protein>
    <submittedName>
        <fullName evidence="9">Axin</fullName>
    </submittedName>
</protein>
<dbReference type="InterPro" id="IPR014936">
    <property type="entry name" value="Axin_b-cat-bd"/>
</dbReference>
<feature type="region of interest" description="Disordered" evidence="5">
    <location>
        <begin position="617"/>
        <end position="653"/>
    </location>
</feature>
<dbReference type="PaxDb" id="121845-A0A3Q0J1H5"/>
<dbReference type="InterPro" id="IPR024066">
    <property type="entry name" value="RGS_subdom1/3"/>
</dbReference>
<accession>A0A3Q0J1H5</accession>
<feature type="compositionally biased region" description="Basic residues" evidence="5">
    <location>
        <begin position="837"/>
        <end position="848"/>
    </location>
</feature>
<keyword evidence="2" id="KW-0963">Cytoplasm</keyword>
<feature type="compositionally biased region" description="Polar residues" evidence="5">
    <location>
        <begin position="245"/>
        <end position="303"/>
    </location>
</feature>
<dbReference type="PANTHER" id="PTHR46102:SF2">
    <property type="entry name" value="AXIN"/>
    <property type="match status" value="1"/>
</dbReference>
<feature type="compositionally biased region" description="Low complexity" evidence="5">
    <location>
        <begin position="234"/>
        <end position="244"/>
    </location>
</feature>
<feature type="compositionally biased region" description="Polar residues" evidence="5">
    <location>
        <begin position="219"/>
        <end position="233"/>
    </location>
</feature>
<sequence>MFLIEITTYPPPDGFAPLGFEPEGGSDSSPSPSGGGEALSTSPPNYLEWAKSFNNLLNDPEGLHLFRKYLASENQSDLLEFWFACEGLKKQTNQDQINLIVKCIYRRYFKDSRLGLSEECLSSVLEDIRAASRTSPNLSSRMFAESQLEVERIINVVVYRNFLQSDIYLNYIHHMTQDSCSGSTTGSSSGSHAGAVSQASQSTSQPDPPQPRQSSASDNQYPHSYGNQGIQHTSSAASDASSHSTRNQTSSNMHQNMHQNMHSSGHQSNMHHSSGPNMHDSSGHQSMHQSNMHQSGHQSNMHQNMDLMSKSCPTSSSLALMAPQSGHPDNHPRASSSPIPSDIVSDALSSLTEDLASSLPTLHEDSEDFDYRNKPLPPGPKLTKDSLLATARKRTMLRSKPEAFAGMFLKHGPQRANPYSLTYNSYNPVSRHDSDIASLSSDARSGSDLSLNTSGLRNRPSKHHGGSHSNQRNSEHTHPPKARAIMNKEENLHNTIIPRTLLKNKVPNMKPKEFADLLISKLTAVKKDRDTDERLLRSLNEVPNMKPKEFADLLISKLTAVKKDRDTDERLLRSLNEGPIGDSSTGLSTALSERFPHCPEDDQDILDQHIESVFDKIGLSPGFTTPSRPKSPESNPPAVTGLPPRLPKGALPPPPPLPLLPKVGVMGAPPPPPHAHQVPMTRLDYLKHHKSHRDRDGTFSIFTSDSGNVQDMTDGTETLLSYGNSGCYGNNAGGSLPKSKSMPDYSASFGDQGLASCSRQGSRRYIAKRSDSQIFDSGISGISCSTNATPAPPAPALVPSEQPEYLKNRNVAQWLMESSASSTGVTETKNTSSTCTRLRHTITVKHKSGPGSCSSERPEGVECLGQDAPLPDVADEQDSGDLGEDLDVSWAPSNGKPQEPSPINPAMSNSCTLRSVTSTPRPPEHQSGTFTTVVFTFCDEQYPYRTKIPSQSVTLKQFKDYLPKKGNYRFFFKTECDDVDTKVIQEEIVDDNEVLPLWEGKVMGQVKPLENENMGHY</sequence>
<feature type="region of interest" description="Disordered" evidence="5">
    <location>
        <begin position="359"/>
        <end position="386"/>
    </location>
</feature>
<feature type="region of interest" description="Disordered" evidence="5">
    <location>
        <begin position="819"/>
        <end position="927"/>
    </location>
</feature>
<keyword evidence="3 4" id="KW-0879">Wnt signaling pathway</keyword>
<feature type="domain" description="RGS" evidence="6">
    <location>
        <begin position="52"/>
        <end position="172"/>
    </location>
</feature>
<dbReference type="GO" id="GO:0019901">
    <property type="term" value="F:protein kinase binding"/>
    <property type="evidence" value="ECO:0007669"/>
    <property type="project" value="TreeGrafter"/>
</dbReference>
<comment type="subcellular location">
    <subcellularLocation>
        <location evidence="1">Cytoplasm</location>
    </subcellularLocation>
</comment>
<evidence type="ECO:0000259" key="6">
    <source>
        <dbReference type="PROSITE" id="PS50132"/>
    </source>
</evidence>
<feature type="compositionally biased region" description="Polar residues" evidence="5">
    <location>
        <begin position="438"/>
        <end position="456"/>
    </location>
</feature>
<dbReference type="SMART" id="SM00021">
    <property type="entry name" value="DAX"/>
    <property type="match status" value="1"/>
</dbReference>
<dbReference type="InterPro" id="IPR016137">
    <property type="entry name" value="RGS"/>
</dbReference>
<evidence type="ECO:0000313" key="8">
    <source>
        <dbReference type="Proteomes" id="UP000079169"/>
    </source>
</evidence>
<dbReference type="GeneID" id="103513289"/>
<evidence type="ECO:0000259" key="7">
    <source>
        <dbReference type="PROSITE" id="PS50841"/>
    </source>
</evidence>
<feature type="domain" description="DIX" evidence="7">
    <location>
        <begin position="928"/>
        <end position="1010"/>
    </location>
</feature>
<evidence type="ECO:0000256" key="4">
    <source>
        <dbReference type="PROSITE-ProRule" id="PRU00069"/>
    </source>
</evidence>
<gene>
    <name evidence="9" type="primary">LOC103513289</name>
</gene>
<dbReference type="InterPro" id="IPR043581">
    <property type="entry name" value="Axin-like"/>
</dbReference>
<dbReference type="PROSITE" id="PS50841">
    <property type="entry name" value="DIX"/>
    <property type="match status" value="1"/>
</dbReference>
<feature type="compositionally biased region" description="Polar residues" evidence="5">
    <location>
        <begin position="906"/>
        <end position="919"/>
    </location>
</feature>
<dbReference type="GO" id="GO:0030877">
    <property type="term" value="C:beta-catenin destruction complex"/>
    <property type="evidence" value="ECO:0007669"/>
    <property type="project" value="TreeGrafter"/>
</dbReference>
<reference evidence="9" key="1">
    <citation type="submission" date="2025-08" db="UniProtKB">
        <authorList>
            <consortium name="RefSeq"/>
        </authorList>
    </citation>
    <scope>IDENTIFICATION</scope>
</reference>
<dbReference type="Pfam" id="PF00778">
    <property type="entry name" value="DIX"/>
    <property type="match status" value="1"/>
</dbReference>
<dbReference type="GO" id="GO:0031625">
    <property type="term" value="F:ubiquitin protein ligase binding"/>
    <property type="evidence" value="ECO:0007669"/>
    <property type="project" value="TreeGrafter"/>
</dbReference>
<dbReference type="Gene3D" id="2.40.240.130">
    <property type="match status" value="1"/>
</dbReference>
<feature type="region of interest" description="Disordered" evidence="5">
    <location>
        <begin position="179"/>
        <end position="343"/>
    </location>
</feature>
<evidence type="ECO:0000256" key="2">
    <source>
        <dbReference type="ARBA" id="ARBA00022490"/>
    </source>
</evidence>
<dbReference type="GO" id="GO:0008013">
    <property type="term" value="F:beta-catenin binding"/>
    <property type="evidence" value="ECO:0007669"/>
    <property type="project" value="TreeGrafter"/>
</dbReference>
<dbReference type="InterPro" id="IPR029071">
    <property type="entry name" value="Ubiquitin-like_domsf"/>
</dbReference>
<organism evidence="8 9">
    <name type="scientific">Diaphorina citri</name>
    <name type="common">Asian citrus psyllid</name>
    <dbReference type="NCBI Taxonomy" id="121845"/>
    <lineage>
        <taxon>Eukaryota</taxon>
        <taxon>Metazoa</taxon>
        <taxon>Ecdysozoa</taxon>
        <taxon>Arthropoda</taxon>
        <taxon>Hexapoda</taxon>
        <taxon>Insecta</taxon>
        <taxon>Pterygota</taxon>
        <taxon>Neoptera</taxon>
        <taxon>Paraneoptera</taxon>
        <taxon>Hemiptera</taxon>
        <taxon>Sternorrhyncha</taxon>
        <taxon>Psylloidea</taxon>
        <taxon>Psyllidae</taxon>
        <taxon>Diaphorininae</taxon>
        <taxon>Diaphorina</taxon>
    </lineage>
</organism>
<feature type="compositionally biased region" description="Low complexity" evidence="5">
    <location>
        <begin position="21"/>
        <end position="32"/>
    </location>
</feature>
<dbReference type="AlphaFoldDB" id="A0A3Q0J1H5"/>
<feature type="compositionally biased region" description="Polar residues" evidence="5">
    <location>
        <begin position="819"/>
        <end position="836"/>
    </location>
</feature>
<dbReference type="SUPFAM" id="SSF54236">
    <property type="entry name" value="Ubiquitin-like"/>
    <property type="match status" value="1"/>
</dbReference>
<feature type="region of interest" description="Disordered" evidence="5">
    <location>
        <begin position="438"/>
        <end position="479"/>
    </location>
</feature>
<dbReference type="RefSeq" id="XP_026682332.1">
    <property type="nucleotide sequence ID" value="XM_026826531.1"/>
</dbReference>
<dbReference type="Gene3D" id="1.10.196.10">
    <property type="match status" value="1"/>
</dbReference>
<dbReference type="InterPro" id="IPR038207">
    <property type="entry name" value="DIX_dom_sf"/>
</dbReference>
<dbReference type="GO" id="GO:0005886">
    <property type="term" value="C:plasma membrane"/>
    <property type="evidence" value="ECO:0007669"/>
    <property type="project" value="TreeGrafter"/>
</dbReference>
<dbReference type="GO" id="GO:0060090">
    <property type="term" value="F:molecular adaptor activity"/>
    <property type="evidence" value="ECO:0007669"/>
    <property type="project" value="TreeGrafter"/>
</dbReference>
<evidence type="ECO:0000256" key="5">
    <source>
        <dbReference type="SAM" id="MobiDB-lite"/>
    </source>
</evidence>
<dbReference type="GO" id="GO:0005737">
    <property type="term" value="C:cytoplasm"/>
    <property type="evidence" value="ECO:0007669"/>
    <property type="project" value="UniProtKB-SubCell"/>
</dbReference>
<proteinExistence type="predicted"/>
<feature type="compositionally biased region" description="Pro residues" evidence="5">
    <location>
        <begin position="644"/>
        <end position="653"/>
    </location>
</feature>
<dbReference type="Pfam" id="PF08833">
    <property type="entry name" value="Axin_b-cat_bind"/>
    <property type="match status" value="1"/>
</dbReference>
<feature type="compositionally biased region" description="Acidic residues" evidence="5">
    <location>
        <begin position="873"/>
        <end position="887"/>
    </location>
</feature>
<evidence type="ECO:0000256" key="1">
    <source>
        <dbReference type="ARBA" id="ARBA00004496"/>
    </source>
</evidence>
<dbReference type="GO" id="GO:0090090">
    <property type="term" value="P:negative regulation of canonical Wnt signaling pathway"/>
    <property type="evidence" value="ECO:0007669"/>
    <property type="project" value="InterPro"/>
</dbReference>
<dbReference type="PROSITE" id="PS50132">
    <property type="entry name" value="RGS"/>
    <property type="match status" value="1"/>
</dbReference>
<evidence type="ECO:0000256" key="3">
    <source>
        <dbReference type="ARBA" id="ARBA00022687"/>
    </source>
</evidence>
<feature type="compositionally biased region" description="Low complexity" evidence="5">
    <location>
        <begin position="334"/>
        <end position="343"/>
    </location>
</feature>
<dbReference type="Gene3D" id="1.10.167.10">
    <property type="entry name" value="Regulator of G-protein Signalling 4, domain 2"/>
    <property type="match status" value="1"/>
</dbReference>
<name>A0A3Q0J1H5_DIACI</name>
<dbReference type="CTD" id="43565"/>
<feature type="compositionally biased region" description="Low complexity" evidence="5">
    <location>
        <begin position="179"/>
        <end position="205"/>
    </location>
</feature>
<dbReference type="GO" id="GO:0048468">
    <property type="term" value="P:cell development"/>
    <property type="evidence" value="ECO:0007669"/>
    <property type="project" value="TreeGrafter"/>
</dbReference>
<feature type="region of interest" description="Disordered" evidence="5">
    <location>
        <begin position="7"/>
        <end position="41"/>
    </location>
</feature>
<keyword evidence="8" id="KW-1185">Reference proteome</keyword>
<dbReference type="InterPro" id="IPR001158">
    <property type="entry name" value="DIX"/>
</dbReference>
<dbReference type="InterPro" id="IPR036305">
    <property type="entry name" value="RGS_sf"/>
</dbReference>